<dbReference type="InterPro" id="IPR037197">
    <property type="entry name" value="WWE_dom_sf"/>
</dbReference>
<dbReference type="FunFam" id="3.30.2410.10:FF:000036">
    <property type="entry name" value="Ubiquitin-protein ligase, putative"/>
    <property type="match status" value="1"/>
</dbReference>
<keyword evidence="4 6" id="KW-0833">Ubl conjugation pathway</keyword>
<gene>
    <name evidence="8" type="ORF">TM35_000016820</name>
</gene>
<dbReference type="Pfam" id="PF00632">
    <property type="entry name" value="HECT"/>
    <property type="match status" value="1"/>
</dbReference>
<dbReference type="Gene3D" id="3.90.1750.10">
    <property type="entry name" value="Hect, E3 ligase catalytic domains"/>
    <property type="match status" value="1"/>
</dbReference>
<keyword evidence="5" id="KW-0862">Zinc</keyword>
<dbReference type="EMBL" id="NBCO01000001">
    <property type="protein sequence ID" value="ORC93805.1"/>
    <property type="molecule type" value="Genomic_DNA"/>
</dbReference>
<dbReference type="SUPFAM" id="SSF56204">
    <property type="entry name" value="Hect, E3 ligase catalytic domain"/>
    <property type="match status" value="1"/>
</dbReference>
<dbReference type="STRING" id="67003.A0A1X0PAF7"/>
<dbReference type="InterPro" id="IPR001876">
    <property type="entry name" value="Znf_RanBP2"/>
</dbReference>
<dbReference type="SMART" id="SM00119">
    <property type="entry name" value="HECTc"/>
    <property type="match status" value="1"/>
</dbReference>
<accession>A0A1X0PAF7</accession>
<feature type="domain" description="HECT" evidence="7">
    <location>
        <begin position="1125"/>
        <end position="1284"/>
    </location>
</feature>
<evidence type="ECO:0000256" key="5">
    <source>
        <dbReference type="ARBA" id="ARBA00022833"/>
    </source>
</evidence>
<dbReference type="PANTHER" id="PTHR45670:SF15">
    <property type="entry name" value="LIGASE, PUTATIVE-RELATED"/>
    <property type="match status" value="1"/>
</dbReference>
<dbReference type="PROSITE" id="PS01358">
    <property type="entry name" value="ZF_RANBP2_1"/>
    <property type="match status" value="1"/>
</dbReference>
<dbReference type="GO" id="GO:0043161">
    <property type="term" value="P:proteasome-mediated ubiquitin-dependent protein catabolic process"/>
    <property type="evidence" value="ECO:0007669"/>
    <property type="project" value="TreeGrafter"/>
</dbReference>
<keyword evidence="2" id="KW-0479">Metal-binding</keyword>
<reference evidence="8 9" key="1">
    <citation type="submission" date="2017-03" db="EMBL/GenBank/DDBJ databases">
        <title>An alternative strategy for trypanosome survival in the mammalian bloodstream revealed through genome and transcriptome analysis of the ubiquitous bovine parasite Trypanosoma (Megatrypanum) theileri.</title>
        <authorList>
            <person name="Kelly S."/>
            <person name="Ivens A."/>
            <person name="Mott A."/>
            <person name="O'Neill E."/>
            <person name="Emms D."/>
            <person name="Macleod O."/>
            <person name="Voorheis P."/>
            <person name="Matthews J."/>
            <person name="Matthews K."/>
            <person name="Carrington M."/>
        </authorList>
    </citation>
    <scope>NUCLEOTIDE SEQUENCE [LARGE SCALE GENOMIC DNA]</scope>
    <source>
        <strain evidence="8">Edinburgh</strain>
    </source>
</reference>
<dbReference type="InterPro" id="IPR045322">
    <property type="entry name" value="HECTD1/TRIP12-like"/>
</dbReference>
<dbReference type="OrthoDB" id="271273at2759"/>
<evidence type="ECO:0000259" key="7">
    <source>
        <dbReference type="PROSITE" id="PS50237"/>
    </source>
</evidence>
<keyword evidence="1" id="KW-0808">Transferase</keyword>
<sequence length="1284" mass="143882">MFFAFDSDTSSSPYDSLSNLCTILVIAEEASDVPLQPLFHTISGALQKGRGDGDVVVMAARALGLLLDKFSRCFSHSEKDKVSKIVKNCFENVFSWVKKREVNLKHEKTTVRELKEELLNCLSLAGNCSGISSVVPSTEEQLKFCFNALDGSKWTSCKVLQYCIGLIRRGELKDTGDHKVVEQLLHHHLSSLCHLDIDHEWDELLRIVVEGIITYRIWREKSMNTTLPKIGRKRQRREEENMIRNNNTFSNETSMKSMETSLLAIGERIFTSGSAESRLQLTLACIASVMETSSSPLERNKKEFEWLCKLLQHTATRSAGYSSPFAYTREKTSKRDQLWVDTFQALPNLQWIVPPLVWSALIVLSKLCGANFGFRKEYMWAWRGDGGEYYPYSRAVRQQLTSMFFSAQTSRKVLQTRHIFDLGSMTDTSALTLVVSRIHFQPIPSVLTFDGKLMMPAESLKFSEEMSSLLQETLRSLSFGHTQVATLARAIRLYVICSGIPVNRDEGVVAAFRSLHAEQKRSVVEDISAVLLQRDKRWAPILLEAGVADALTQLPVSTTTADKTTYSTATSQRSPPLVELIRSAGSSPQLTPIKLPDLVDFPRFLQHASSEEMLSFIEGLEHVTLSETSLLEVCGKIKKDAGVIRRMRSATHTYILRVLHQTSVTQQEGKSLVNRVCDASDVISICAPEKNTSNYARCPKGHPLRIHFSINWRCNLCNSSNAFGSLACRDCDYDLCSECSNAKLSRMDVSMTAVVGDIIRGWRECRSKEQVRENSSSEKINHTVLFTAKGILPSGFSASTLRGEEVHFAEVDKKCECGISVPSSIANLMEHIPSYSPLKIFLHTFDALEQWNDIEPAIVDALESCGAEIFERGITGIPLRVIHVIQAIAPYISLSFKRDTAHFLAVGCRRFGLYHLQDVNARVRGMIVGDISSNGLATKVSVKRETEAITQTLFNTFIQYPTLRNKVEFNFEGEEGTGEGPTQELYAEVSRRYRDMTKLWHERDDGSCIAFPTLKQVYSKEFYVLGACCGRAFVDGYTMDIDLLPIVWPFIRSQSYSPELYWRVLSELEPALTNSYNHLLNSTDEELAEMGIEQDEHGTLLTASTAKAYVQRCVEEHLTHALMNLHWFSLGLCGVVDPRAFLLLTDEEMSVVLCGSSGPDDGSERLFGEAALRAALVEAHGYAAGSREVGMFAAIVGGEFTREQQRLFLEFLTGSPRLPLNGLAGLARKITVVRKELEGRGEQTLPSCNTCFLYFKLPPYSTHDIMKERLLTAITEGRQNFSLS</sequence>
<evidence type="ECO:0000313" key="8">
    <source>
        <dbReference type="EMBL" id="ORC93805.1"/>
    </source>
</evidence>
<evidence type="ECO:0000256" key="4">
    <source>
        <dbReference type="ARBA" id="ARBA00022786"/>
    </source>
</evidence>
<dbReference type="PROSITE" id="PS50237">
    <property type="entry name" value="HECT"/>
    <property type="match status" value="1"/>
</dbReference>
<dbReference type="GO" id="GO:0061630">
    <property type="term" value="F:ubiquitin protein ligase activity"/>
    <property type="evidence" value="ECO:0007669"/>
    <property type="project" value="InterPro"/>
</dbReference>
<dbReference type="GO" id="GO:0008270">
    <property type="term" value="F:zinc ion binding"/>
    <property type="evidence" value="ECO:0007669"/>
    <property type="project" value="UniProtKB-KW"/>
</dbReference>
<dbReference type="RefSeq" id="XP_028887871.1">
    <property type="nucleotide sequence ID" value="XM_029021363.1"/>
</dbReference>
<dbReference type="PANTHER" id="PTHR45670">
    <property type="entry name" value="E3 UBIQUITIN-PROTEIN LIGASE TRIP12"/>
    <property type="match status" value="1"/>
</dbReference>
<dbReference type="GeneID" id="39981143"/>
<protein>
    <submittedName>
        <fullName evidence="8">Putative ubiquitin-protein ligase</fullName>
    </submittedName>
</protein>
<dbReference type="VEuPathDB" id="TriTrypDB:TM35_000016820"/>
<dbReference type="GO" id="GO:0005634">
    <property type="term" value="C:nucleus"/>
    <property type="evidence" value="ECO:0007669"/>
    <property type="project" value="UniProtKB-SubCell"/>
</dbReference>
<feature type="active site" description="Glycyl thioester intermediate" evidence="6">
    <location>
        <position position="1251"/>
    </location>
</feature>
<dbReference type="GO" id="GO:0016874">
    <property type="term" value="F:ligase activity"/>
    <property type="evidence" value="ECO:0007669"/>
    <property type="project" value="UniProtKB-KW"/>
</dbReference>
<keyword evidence="3" id="KW-0863">Zinc-finger</keyword>
<evidence type="ECO:0000256" key="6">
    <source>
        <dbReference type="PROSITE-ProRule" id="PRU00104"/>
    </source>
</evidence>
<dbReference type="GO" id="GO:0000209">
    <property type="term" value="P:protein polyubiquitination"/>
    <property type="evidence" value="ECO:0007669"/>
    <property type="project" value="TreeGrafter"/>
</dbReference>
<dbReference type="InterPro" id="IPR000569">
    <property type="entry name" value="HECT_dom"/>
</dbReference>
<evidence type="ECO:0000313" key="9">
    <source>
        <dbReference type="Proteomes" id="UP000192257"/>
    </source>
</evidence>
<dbReference type="Proteomes" id="UP000192257">
    <property type="component" value="Unassembled WGS sequence"/>
</dbReference>
<name>A0A1X0PAF7_9TRYP</name>
<evidence type="ECO:0000256" key="2">
    <source>
        <dbReference type="ARBA" id="ARBA00022723"/>
    </source>
</evidence>
<keyword evidence="8" id="KW-0436">Ligase</keyword>
<proteinExistence type="predicted"/>
<evidence type="ECO:0000256" key="1">
    <source>
        <dbReference type="ARBA" id="ARBA00022679"/>
    </source>
</evidence>
<dbReference type="Gene3D" id="3.30.2410.10">
    <property type="entry name" value="Hect, E3 ligase catalytic domain"/>
    <property type="match status" value="1"/>
</dbReference>
<organism evidence="8 9">
    <name type="scientific">Trypanosoma theileri</name>
    <dbReference type="NCBI Taxonomy" id="67003"/>
    <lineage>
        <taxon>Eukaryota</taxon>
        <taxon>Discoba</taxon>
        <taxon>Euglenozoa</taxon>
        <taxon>Kinetoplastea</taxon>
        <taxon>Metakinetoplastina</taxon>
        <taxon>Trypanosomatida</taxon>
        <taxon>Trypanosomatidae</taxon>
        <taxon>Trypanosoma</taxon>
    </lineage>
</organism>
<dbReference type="SUPFAM" id="SSF117839">
    <property type="entry name" value="WWE domain"/>
    <property type="match status" value="1"/>
</dbReference>
<dbReference type="InterPro" id="IPR035983">
    <property type="entry name" value="Hect_E3_ubiquitin_ligase"/>
</dbReference>
<keyword evidence="9" id="KW-1185">Reference proteome</keyword>
<comment type="caution">
    <text evidence="8">The sequence shown here is derived from an EMBL/GenBank/DDBJ whole genome shotgun (WGS) entry which is preliminary data.</text>
</comment>
<evidence type="ECO:0000256" key="3">
    <source>
        <dbReference type="ARBA" id="ARBA00022771"/>
    </source>
</evidence>